<dbReference type="InterPro" id="IPR050471">
    <property type="entry name" value="AB_hydrolase"/>
</dbReference>
<organism evidence="2 3">
    <name type="scientific">Dictyobacter halimunensis</name>
    <dbReference type="NCBI Taxonomy" id="3026934"/>
    <lineage>
        <taxon>Bacteria</taxon>
        <taxon>Bacillati</taxon>
        <taxon>Chloroflexota</taxon>
        <taxon>Ktedonobacteria</taxon>
        <taxon>Ktedonobacterales</taxon>
        <taxon>Dictyobacteraceae</taxon>
        <taxon>Dictyobacter</taxon>
    </lineage>
</organism>
<dbReference type="GO" id="GO:0016787">
    <property type="term" value="F:hydrolase activity"/>
    <property type="evidence" value="ECO:0007669"/>
    <property type="project" value="UniProtKB-KW"/>
</dbReference>
<dbReference type="Pfam" id="PF00561">
    <property type="entry name" value="Abhydrolase_1"/>
    <property type="match status" value="1"/>
</dbReference>
<evidence type="ECO:0000259" key="1">
    <source>
        <dbReference type="Pfam" id="PF00561"/>
    </source>
</evidence>
<keyword evidence="2" id="KW-0378">Hydrolase</keyword>
<evidence type="ECO:0000313" key="2">
    <source>
        <dbReference type="EMBL" id="GLV60869.1"/>
    </source>
</evidence>
<keyword evidence="3" id="KW-1185">Reference proteome</keyword>
<proteinExistence type="predicted"/>
<dbReference type="SUPFAM" id="SSF53474">
    <property type="entry name" value="alpha/beta-Hydrolases"/>
    <property type="match status" value="1"/>
</dbReference>
<accession>A0ABQ6G2X0</accession>
<protein>
    <submittedName>
        <fullName evidence="2">Alpha/beta hydrolase</fullName>
    </submittedName>
</protein>
<dbReference type="InterPro" id="IPR029058">
    <property type="entry name" value="AB_hydrolase_fold"/>
</dbReference>
<dbReference type="PANTHER" id="PTHR43433:SF5">
    <property type="entry name" value="AB HYDROLASE-1 DOMAIN-CONTAINING PROTEIN"/>
    <property type="match status" value="1"/>
</dbReference>
<gene>
    <name evidence="2" type="ORF">KDH_76880</name>
</gene>
<dbReference type="Gene3D" id="3.40.50.1820">
    <property type="entry name" value="alpha/beta hydrolase"/>
    <property type="match status" value="1"/>
</dbReference>
<sequence>MSIRKEILPGMYIDPRVVSTEQGPVEFDLSGARGPVILSIHGGLGGVDQARLMTNWLDSDMDRILCPSRPGYLRTPLQSGETFEQQADLFAALLDHLQIDRVAVVCLSAGGPPAYQFAIRHPDRVWALVAIDSVSGTYHPPEAAGPLAEAIFMSAPGQKFVKLIMEKQPGLMLAETFRGIGYFTKEQRKRQIDHVLNEPEALAFMKALLDTMNPYAERKKGNENDMRQFLKLTHLPLESVQCPSLIIHSTHDADVKFSDGVYAYEHIPGAERYWIEDGDHLGFWLSPHASRVQECARAFLRKHAPSASTVR</sequence>
<dbReference type="InterPro" id="IPR000073">
    <property type="entry name" value="AB_hydrolase_1"/>
</dbReference>
<feature type="domain" description="AB hydrolase-1" evidence="1">
    <location>
        <begin position="35"/>
        <end position="286"/>
    </location>
</feature>
<dbReference type="PANTHER" id="PTHR43433">
    <property type="entry name" value="HYDROLASE, ALPHA/BETA FOLD FAMILY PROTEIN"/>
    <property type="match status" value="1"/>
</dbReference>
<evidence type="ECO:0000313" key="3">
    <source>
        <dbReference type="Proteomes" id="UP001344906"/>
    </source>
</evidence>
<dbReference type="EMBL" id="BSRI01000002">
    <property type="protein sequence ID" value="GLV60869.1"/>
    <property type="molecule type" value="Genomic_DNA"/>
</dbReference>
<name>A0ABQ6G2X0_9CHLR</name>
<comment type="caution">
    <text evidence="2">The sequence shown here is derived from an EMBL/GenBank/DDBJ whole genome shotgun (WGS) entry which is preliminary data.</text>
</comment>
<reference evidence="2 3" key="1">
    <citation type="submission" date="2023-02" db="EMBL/GenBank/DDBJ databases">
        <title>Dictyobacter halimunensis sp. nov., a new member of the class Ktedonobacteria from forest soil in a geothermal area.</title>
        <authorList>
            <person name="Rachmania M.K."/>
            <person name="Ningsih F."/>
            <person name="Sakai Y."/>
            <person name="Yabe S."/>
            <person name="Yokota A."/>
            <person name="Sjamsuridzal W."/>
        </authorList>
    </citation>
    <scope>NUCLEOTIDE SEQUENCE [LARGE SCALE GENOMIC DNA]</scope>
    <source>
        <strain evidence="2 3">S3.2.2.5</strain>
    </source>
</reference>
<dbReference type="RefSeq" id="WP_338258085.1">
    <property type="nucleotide sequence ID" value="NZ_BSRI01000002.1"/>
</dbReference>
<dbReference type="Proteomes" id="UP001344906">
    <property type="component" value="Unassembled WGS sequence"/>
</dbReference>